<gene>
    <name evidence="8" type="primary">LOC100904606</name>
</gene>
<dbReference type="InterPro" id="IPR024826">
    <property type="entry name" value="DNA_pol_delta/II_ssu"/>
</dbReference>
<proteinExistence type="inferred from homology"/>
<dbReference type="InterPro" id="IPR007185">
    <property type="entry name" value="DNA_pol_a/d/e_bsu"/>
</dbReference>
<accession>A0AAJ6QS05</accession>
<dbReference type="Gene3D" id="3.60.21.50">
    <property type="match status" value="1"/>
</dbReference>
<dbReference type="AlphaFoldDB" id="A0AAJ6QS05"/>
<keyword evidence="4" id="KW-0539">Nucleus</keyword>
<evidence type="ECO:0000256" key="4">
    <source>
        <dbReference type="ARBA" id="ARBA00023242"/>
    </source>
</evidence>
<reference evidence="8" key="1">
    <citation type="submission" date="2025-08" db="UniProtKB">
        <authorList>
            <consortium name="RefSeq"/>
        </authorList>
    </citation>
    <scope>IDENTIFICATION</scope>
</reference>
<dbReference type="PANTHER" id="PTHR10416">
    <property type="entry name" value="DNA POLYMERASE DELTA SUBUNIT 2"/>
    <property type="match status" value="1"/>
</dbReference>
<comment type="similarity">
    <text evidence="2">Belongs to the DNA polymerase delta/II small subunit family.</text>
</comment>
<protein>
    <submittedName>
        <fullName evidence="8">DNA polymerase delta subunit 2</fullName>
    </submittedName>
</protein>
<dbReference type="Pfam" id="PF04042">
    <property type="entry name" value="DNA_pol_E_B"/>
    <property type="match status" value="1"/>
</dbReference>
<evidence type="ECO:0000313" key="8">
    <source>
        <dbReference type="RefSeq" id="XP_003741902.1"/>
    </source>
</evidence>
<dbReference type="InterPro" id="IPR041863">
    <property type="entry name" value="PolD2_C"/>
</dbReference>
<feature type="domain" description="DNA polymerase delta subunit OB-fold" evidence="6">
    <location>
        <begin position="37"/>
        <end position="171"/>
    </location>
</feature>
<evidence type="ECO:0000256" key="1">
    <source>
        <dbReference type="ARBA" id="ARBA00004123"/>
    </source>
</evidence>
<dbReference type="Pfam" id="PF18018">
    <property type="entry name" value="DNA_pol_D_N"/>
    <property type="match status" value="1"/>
</dbReference>
<name>A0AAJ6QS05_9ACAR</name>
<dbReference type="KEGG" id="goe:100904606"/>
<evidence type="ECO:0000313" key="7">
    <source>
        <dbReference type="Proteomes" id="UP000694867"/>
    </source>
</evidence>
<dbReference type="GeneID" id="100904606"/>
<dbReference type="CDD" id="cd07387">
    <property type="entry name" value="MPP_PolD2_C"/>
    <property type="match status" value="1"/>
</dbReference>
<sequence>MSGVQGDFEEKEFSRTKCDFKSLSTRFELCTRDFRMQYANLYKKRYERCLPALRKRVDEEWGSSKCPIEEVCNLKCGVQTIVMGTLFKTMPKQPSILREISEDIPEDAECTVEPTDNFTSDEDELVLEDLRQRVAIRSSDLLSPHKLVTGVPIALMGAVDEEDAHFVVKDVLYIGIRNQPPVPTIAEDKYVVFISGLNLSSNHDLTPFQLFVDYLTGMIGSNKEVERTARVCKVFICGNSVAARSESEMKSSTFSLRKEVPDNAPFMNILDAYLNALSKSVPVDIMPGDMDPTNNQLPQQPLNQVLFPRSAVNGNLTSVTNPHEFEIDGVRFLGTSGQNVADILRYSRLPGPLDALEAIVRWCHLIPSAPDTTPAYPQQQTDPFVIEETPHVLFAGNQPEFQAKIYTDEAGRSVLLLSIPAFWKTPTCVWLNLRTLEASKLDFIIDEPTG</sequence>
<evidence type="ECO:0000256" key="2">
    <source>
        <dbReference type="ARBA" id="ARBA00006035"/>
    </source>
</evidence>
<dbReference type="GO" id="GO:0043625">
    <property type="term" value="C:delta DNA polymerase complex"/>
    <property type="evidence" value="ECO:0007669"/>
    <property type="project" value="TreeGrafter"/>
</dbReference>
<dbReference type="Gene3D" id="2.40.50.430">
    <property type="match status" value="1"/>
</dbReference>
<evidence type="ECO:0000259" key="5">
    <source>
        <dbReference type="Pfam" id="PF04042"/>
    </source>
</evidence>
<dbReference type="InterPro" id="IPR040663">
    <property type="entry name" value="DNA_pol_D_N"/>
</dbReference>
<evidence type="ECO:0000259" key="6">
    <source>
        <dbReference type="Pfam" id="PF18018"/>
    </source>
</evidence>
<keyword evidence="7" id="KW-1185">Reference proteome</keyword>
<dbReference type="GO" id="GO:0003677">
    <property type="term" value="F:DNA binding"/>
    <property type="evidence" value="ECO:0007669"/>
    <property type="project" value="InterPro"/>
</dbReference>
<dbReference type="GO" id="GO:0006271">
    <property type="term" value="P:DNA strand elongation involved in DNA replication"/>
    <property type="evidence" value="ECO:0007669"/>
    <property type="project" value="TreeGrafter"/>
</dbReference>
<comment type="subcellular location">
    <subcellularLocation>
        <location evidence="1">Nucleus</location>
    </subcellularLocation>
</comment>
<feature type="domain" description="DNA polymerase alpha/delta/epsilon subunit B" evidence="5">
    <location>
        <begin position="191"/>
        <end position="402"/>
    </location>
</feature>
<dbReference type="PANTHER" id="PTHR10416:SF0">
    <property type="entry name" value="DNA POLYMERASE DELTA SUBUNIT 2"/>
    <property type="match status" value="1"/>
</dbReference>
<organism evidence="7 8">
    <name type="scientific">Galendromus occidentalis</name>
    <name type="common">western predatory mite</name>
    <dbReference type="NCBI Taxonomy" id="34638"/>
    <lineage>
        <taxon>Eukaryota</taxon>
        <taxon>Metazoa</taxon>
        <taxon>Ecdysozoa</taxon>
        <taxon>Arthropoda</taxon>
        <taxon>Chelicerata</taxon>
        <taxon>Arachnida</taxon>
        <taxon>Acari</taxon>
        <taxon>Parasitiformes</taxon>
        <taxon>Mesostigmata</taxon>
        <taxon>Gamasina</taxon>
        <taxon>Phytoseioidea</taxon>
        <taxon>Phytoseiidae</taxon>
        <taxon>Typhlodrominae</taxon>
        <taxon>Galendromus</taxon>
    </lineage>
</organism>
<dbReference type="CTD" id="5425"/>
<keyword evidence="3" id="KW-0235">DNA replication</keyword>
<evidence type="ECO:0000256" key="3">
    <source>
        <dbReference type="ARBA" id="ARBA00022705"/>
    </source>
</evidence>
<dbReference type="RefSeq" id="XP_003741902.1">
    <property type="nucleotide sequence ID" value="XM_003741854.1"/>
</dbReference>
<dbReference type="Proteomes" id="UP000694867">
    <property type="component" value="Unplaced"/>
</dbReference>